<comment type="caution">
    <text evidence="1">The sequence shown here is derived from an EMBL/GenBank/DDBJ whole genome shotgun (WGS) entry which is preliminary data.</text>
</comment>
<dbReference type="Proteomes" id="UP001634394">
    <property type="component" value="Unassembled WGS sequence"/>
</dbReference>
<keyword evidence="2" id="KW-1185">Reference proteome</keyword>
<gene>
    <name evidence="1" type="ORF">ACJMK2_034563</name>
</gene>
<protein>
    <submittedName>
        <fullName evidence="1">Uncharacterized protein</fullName>
    </submittedName>
</protein>
<sequence length="75" mass="8550">GFKLASEPFSSYTDDVRLFGCSRDRPFSVCLLEFSFGGTLLNIRYKSGSEAVHRFAELNRDIILVRDMLKVIKES</sequence>
<accession>A0ABD3WS11</accession>
<dbReference type="AlphaFoldDB" id="A0ABD3WS11"/>
<name>A0ABD3WS11_SINWO</name>
<feature type="non-terminal residue" evidence="1">
    <location>
        <position position="1"/>
    </location>
</feature>
<reference evidence="1 2" key="1">
    <citation type="submission" date="2024-11" db="EMBL/GenBank/DDBJ databases">
        <title>Chromosome-level genome assembly of the freshwater bivalve Anodonta woodiana.</title>
        <authorList>
            <person name="Chen X."/>
        </authorList>
    </citation>
    <scope>NUCLEOTIDE SEQUENCE [LARGE SCALE GENOMIC DNA]</scope>
    <source>
        <strain evidence="1">MN2024</strain>
        <tissue evidence="1">Gills</tissue>
    </source>
</reference>
<organism evidence="1 2">
    <name type="scientific">Sinanodonta woodiana</name>
    <name type="common">Chinese pond mussel</name>
    <name type="synonym">Anodonta woodiana</name>
    <dbReference type="NCBI Taxonomy" id="1069815"/>
    <lineage>
        <taxon>Eukaryota</taxon>
        <taxon>Metazoa</taxon>
        <taxon>Spiralia</taxon>
        <taxon>Lophotrochozoa</taxon>
        <taxon>Mollusca</taxon>
        <taxon>Bivalvia</taxon>
        <taxon>Autobranchia</taxon>
        <taxon>Heteroconchia</taxon>
        <taxon>Palaeoheterodonta</taxon>
        <taxon>Unionida</taxon>
        <taxon>Unionoidea</taxon>
        <taxon>Unionidae</taxon>
        <taxon>Unioninae</taxon>
        <taxon>Sinanodonta</taxon>
    </lineage>
</organism>
<feature type="non-terminal residue" evidence="1">
    <location>
        <position position="75"/>
    </location>
</feature>
<dbReference type="EMBL" id="JBJQND010000005">
    <property type="protein sequence ID" value="KAL3876767.1"/>
    <property type="molecule type" value="Genomic_DNA"/>
</dbReference>
<proteinExistence type="predicted"/>
<evidence type="ECO:0000313" key="1">
    <source>
        <dbReference type="EMBL" id="KAL3876767.1"/>
    </source>
</evidence>
<evidence type="ECO:0000313" key="2">
    <source>
        <dbReference type="Proteomes" id="UP001634394"/>
    </source>
</evidence>